<comment type="caution">
    <text evidence="1">The sequence shown here is derived from an EMBL/GenBank/DDBJ whole genome shotgun (WGS) entry which is preliminary data.</text>
</comment>
<evidence type="ECO:0000313" key="1">
    <source>
        <dbReference type="EMBL" id="EDH8303019.1"/>
    </source>
</evidence>
<dbReference type="EMBL" id="AAMIYH010000015">
    <property type="protein sequence ID" value="EDH8303019.1"/>
    <property type="molecule type" value="Genomic_DNA"/>
</dbReference>
<name>A0A635R8E6_SALET</name>
<dbReference type="AlphaFoldDB" id="A0A635R8E6"/>
<accession>A0A635R8E6</accession>
<protein>
    <submittedName>
        <fullName evidence="1">Uncharacterized protein</fullName>
    </submittedName>
</protein>
<proteinExistence type="predicted"/>
<sequence>MLGAYDLSIGLDTGSKHVGLSDFENPEYGSLHEIWMEVYLREQINEHYRLSFDEWLNRPRWEIMMMLRVLNRRKASIKKIMSDVAGSDPELQNLEKELKLKG</sequence>
<organism evidence="1">
    <name type="scientific">Salmonella enterica subsp. enterica serovar Chester</name>
    <dbReference type="NCBI Taxonomy" id="149386"/>
    <lineage>
        <taxon>Bacteria</taxon>
        <taxon>Pseudomonadati</taxon>
        <taxon>Pseudomonadota</taxon>
        <taxon>Gammaproteobacteria</taxon>
        <taxon>Enterobacterales</taxon>
        <taxon>Enterobacteriaceae</taxon>
        <taxon>Salmonella</taxon>
    </lineage>
</organism>
<gene>
    <name evidence="1" type="ORF">CB695_16230</name>
</gene>
<reference evidence="1" key="1">
    <citation type="submission" date="2018-07" db="EMBL/GenBank/DDBJ databases">
        <authorList>
            <person name="Ashton P.M."/>
            <person name="Dallman T."/>
            <person name="Nair S."/>
            <person name="De Pinna E."/>
            <person name="Peters T."/>
            <person name="Grant K."/>
        </authorList>
    </citation>
    <scope>NUCLEOTIDE SEQUENCE</scope>
    <source>
        <strain evidence="1">368335</strain>
    </source>
</reference>